<dbReference type="SUPFAM" id="SSF52518">
    <property type="entry name" value="Thiamin diphosphate-binding fold (THDP-binding)"/>
    <property type="match status" value="1"/>
</dbReference>
<dbReference type="AlphaFoldDB" id="A0A1E5IGJ3"/>
<dbReference type="InterPro" id="IPR029061">
    <property type="entry name" value="THDP-binding"/>
</dbReference>
<comment type="caution">
    <text evidence="4">The sequence shown here is derived from an EMBL/GenBank/DDBJ whole genome shotgun (WGS) entry which is preliminary data.</text>
</comment>
<proteinExistence type="predicted"/>
<dbReference type="FunFam" id="3.40.50.920:FF:000010">
    <property type="entry name" value="Pyruvate ferredoxin oxidoreductase, alpha subunit"/>
    <property type="match status" value="1"/>
</dbReference>
<sequence length="401" mass="43958">MIRTVYSKGKLVAKTGNEVMAEAMRQIEPDVVAAYPITPATEIVQIFSQFVADGIVKSEYVAVESEHSAMSATIGASAAGARAMTGTSSQGLSLMWEMLYIASGLRLPIVMAEVNRAISAPINIHGDQSDTMGARDAGWIQIYSENSQEAYDNMIQATRIAEKAKLPTLVTTDGFIISHCMEVIETYPDADVKAFVGKYEPERYLLDIKKPYTLGSIDLQDYYFEHRYQLAQAMRDAKDIVLDIAEDFEKTFGRRYSLYEKYMLDDAEIAIAVIGSTAGTAKVVINELREKGIKAGLLKIRVYRPFPAEEIAKDLAHVKAIAIMDRADSCSGAFAPVYSDIVASLYASGVTSPKVVNYVYGLGGREISTGHIAGIYETLCKIASGAKKPSNKVEYINVRMK</sequence>
<dbReference type="EMBL" id="LNVX01000674">
    <property type="protein sequence ID" value="OEG69534.1"/>
    <property type="molecule type" value="Genomic_DNA"/>
</dbReference>
<dbReference type="Pfam" id="PF01855">
    <property type="entry name" value="POR_N"/>
    <property type="match status" value="1"/>
</dbReference>
<evidence type="ECO:0000313" key="4">
    <source>
        <dbReference type="EMBL" id="OEG69534.1"/>
    </source>
</evidence>
<dbReference type="InterPro" id="IPR009014">
    <property type="entry name" value="Transketo_C/PFOR_II"/>
</dbReference>
<dbReference type="CDD" id="cd07034">
    <property type="entry name" value="TPP_PYR_PFOR_IOR-alpha_like"/>
    <property type="match status" value="1"/>
</dbReference>
<dbReference type="GO" id="GO:0006979">
    <property type="term" value="P:response to oxidative stress"/>
    <property type="evidence" value="ECO:0007669"/>
    <property type="project" value="TreeGrafter"/>
</dbReference>
<dbReference type="FunFam" id="3.40.50.970:FF:000012">
    <property type="entry name" value="Pyruvate:ferredoxin (Flavodoxin) oxidoreductase"/>
    <property type="match status" value="1"/>
</dbReference>
<keyword evidence="1" id="KW-0560">Oxidoreductase</keyword>
<gene>
    <name evidence="4" type="primary">porA</name>
    <name evidence="4" type="ORF">ATZ36_09035</name>
</gene>
<dbReference type="GO" id="GO:0019752">
    <property type="term" value="P:carboxylic acid metabolic process"/>
    <property type="evidence" value="ECO:0007669"/>
    <property type="project" value="UniProtKB-ARBA"/>
</dbReference>
<keyword evidence="4" id="KW-0670">Pyruvate</keyword>
<dbReference type="InterPro" id="IPR002880">
    <property type="entry name" value="Pyrv_Fd/Flavodoxin_OxRdtase_N"/>
</dbReference>
<evidence type="ECO:0000259" key="2">
    <source>
        <dbReference type="Pfam" id="PF01855"/>
    </source>
</evidence>
<dbReference type="Gene3D" id="3.40.50.970">
    <property type="match status" value="1"/>
</dbReference>
<dbReference type="Proteomes" id="UP000095237">
    <property type="component" value="Unassembled WGS sequence"/>
</dbReference>
<dbReference type="PANTHER" id="PTHR32154:SF0">
    <property type="entry name" value="PYRUVATE-FLAVODOXIN OXIDOREDUCTASE-RELATED"/>
    <property type="match status" value="1"/>
</dbReference>
<name>A0A1E5IGJ3_ENDTX</name>
<evidence type="ECO:0000259" key="3">
    <source>
        <dbReference type="Pfam" id="PF17147"/>
    </source>
</evidence>
<dbReference type="Gene3D" id="3.40.50.920">
    <property type="match status" value="1"/>
</dbReference>
<feature type="domain" description="Pyruvate flavodoxin/ferredoxin oxidoreductase pyrimidine binding" evidence="2">
    <location>
        <begin position="22"/>
        <end position="243"/>
    </location>
</feature>
<dbReference type="InterPro" id="IPR050722">
    <property type="entry name" value="Pyruvate:ferred/Flavod_OxRd"/>
</dbReference>
<keyword evidence="5" id="KW-1185">Reference proteome</keyword>
<organism evidence="4 5">
    <name type="scientific">Endomicrobium trichonymphae</name>
    <dbReference type="NCBI Taxonomy" id="1408204"/>
    <lineage>
        <taxon>Bacteria</taxon>
        <taxon>Pseudomonadati</taxon>
        <taxon>Elusimicrobiota</taxon>
        <taxon>Endomicrobiia</taxon>
        <taxon>Endomicrobiales</taxon>
        <taxon>Endomicrobiaceae</taxon>
        <taxon>Candidatus Endomicrobiellum</taxon>
    </lineage>
</organism>
<dbReference type="SUPFAM" id="SSF52922">
    <property type="entry name" value="TK C-terminal domain-like"/>
    <property type="match status" value="1"/>
</dbReference>
<dbReference type="InterPro" id="IPR033412">
    <property type="entry name" value="PFOR_II"/>
</dbReference>
<dbReference type="Pfam" id="PF17147">
    <property type="entry name" value="PFOR_II"/>
    <property type="match status" value="1"/>
</dbReference>
<dbReference type="PANTHER" id="PTHR32154">
    <property type="entry name" value="PYRUVATE-FLAVODOXIN OXIDOREDUCTASE-RELATED"/>
    <property type="match status" value="1"/>
</dbReference>
<evidence type="ECO:0000256" key="1">
    <source>
        <dbReference type="ARBA" id="ARBA00023002"/>
    </source>
</evidence>
<protein>
    <submittedName>
        <fullName evidence="4">Pyruvate ferredoxin oxidoreductase</fullName>
    </submittedName>
</protein>
<evidence type="ECO:0000313" key="5">
    <source>
        <dbReference type="Proteomes" id="UP000095237"/>
    </source>
</evidence>
<dbReference type="GO" id="GO:0016903">
    <property type="term" value="F:oxidoreductase activity, acting on the aldehyde or oxo group of donors"/>
    <property type="evidence" value="ECO:0007669"/>
    <property type="project" value="UniProtKB-ARBA"/>
</dbReference>
<accession>A0A1E5IGJ3</accession>
<feature type="domain" description="Pyruvate:ferredoxin oxidoreductase core" evidence="3">
    <location>
        <begin position="267"/>
        <end position="371"/>
    </location>
</feature>
<reference evidence="4 5" key="1">
    <citation type="submission" date="2015-11" db="EMBL/GenBank/DDBJ databases">
        <title>Evidence for parallel genomic evolution in an endosymbiosis of termite gut flagellates.</title>
        <authorList>
            <person name="Zheng H."/>
        </authorList>
    </citation>
    <scope>NUCLEOTIDE SEQUENCE [LARGE SCALE GENOMIC DNA]</scope>
    <source>
        <strain evidence="4 5">CET450</strain>
    </source>
</reference>